<evidence type="ECO:0008006" key="3">
    <source>
        <dbReference type="Google" id="ProtNLM"/>
    </source>
</evidence>
<dbReference type="RefSeq" id="WP_301215066.1">
    <property type="nucleotide sequence ID" value="NZ_JAROCB010000001.1"/>
</dbReference>
<accession>A0ABT8IS87</accession>
<name>A0ABT8IS87_9MICO</name>
<organism evidence="1 2">
    <name type="scientific">Leifsonia virtsii</name>
    <dbReference type="NCBI Taxonomy" id="3035915"/>
    <lineage>
        <taxon>Bacteria</taxon>
        <taxon>Bacillati</taxon>
        <taxon>Actinomycetota</taxon>
        <taxon>Actinomycetes</taxon>
        <taxon>Micrococcales</taxon>
        <taxon>Microbacteriaceae</taxon>
        <taxon>Leifsonia</taxon>
    </lineage>
</organism>
<keyword evidence="2" id="KW-1185">Reference proteome</keyword>
<dbReference type="EMBL" id="JAROCB010000001">
    <property type="protein sequence ID" value="MDN4595665.1"/>
    <property type="molecule type" value="Genomic_DNA"/>
</dbReference>
<dbReference type="Gene3D" id="3.30.70.100">
    <property type="match status" value="1"/>
</dbReference>
<gene>
    <name evidence="1" type="ORF">P5G59_00795</name>
</gene>
<dbReference type="Proteomes" id="UP001174210">
    <property type="component" value="Unassembled WGS sequence"/>
</dbReference>
<dbReference type="InterPro" id="IPR011008">
    <property type="entry name" value="Dimeric_a/b-barrel"/>
</dbReference>
<evidence type="ECO:0000313" key="1">
    <source>
        <dbReference type="EMBL" id="MDN4595665.1"/>
    </source>
</evidence>
<sequence length="118" mass="13268">MARPTVYTSTFIFTAMPYDDEFHRLNDEIAERARAIPGFLGEESWGNPETGLHSEVYYWSSLDALHQLIGMDTHREAKRLHDRWIGPYRVVIGQVLSEYGQPGVGVEHVPAGAAHGES</sequence>
<proteinExistence type="predicted"/>
<dbReference type="SUPFAM" id="SSF54909">
    <property type="entry name" value="Dimeric alpha+beta barrel"/>
    <property type="match status" value="1"/>
</dbReference>
<reference evidence="1" key="1">
    <citation type="submission" date="2023-03" db="EMBL/GenBank/DDBJ databases">
        <title>MT1 and MT2 Draft Genomes of Novel Species.</title>
        <authorList>
            <person name="Venkateswaran K."/>
        </authorList>
    </citation>
    <scope>NUCLEOTIDE SEQUENCE</scope>
    <source>
        <strain evidence="1">F6_8S_P_1A</strain>
    </source>
</reference>
<comment type="caution">
    <text evidence="1">The sequence shown here is derived from an EMBL/GenBank/DDBJ whole genome shotgun (WGS) entry which is preliminary data.</text>
</comment>
<evidence type="ECO:0000313" key="2">
    <source>
        <dbReference type="Proteomes" id="UP001174210"/>
    </source>
</evidence>
<protein>
    <recommendedName>
        <fullName evidence="3">Antibiotic biosynthesis monooxygenase</fullName>
    </recommendedName>
</protein>